<accession>A0A8E2IAC2</accession>
<comment type="caution">
    <text evidence="11">The sequence shown here is derived from an EMBL/GenBank/DDBJ whole genome shotgun (WGS) entry which is preliminary data.</text>
</comment>
<dbReference type="InterPro" id="IPR011006">
    <property type="entry name" value="CheY-like_superfamily"/>
</dbReference>
<gene>
    <name evidence="11" type="ORF">BWZ43_04115</name>
</gene>
<feature type="modified residue" description="4-aspartylphosphate" evidence="9">
    <location>
        <position position="58"/>
    </location>
</feature>
<evidence type="ECO:0000256" key="5">
    <source>
        <dbReference type="ARBA" id="ARBA00023015"/>
    </source>
</evidence>
<dbReference type="PANTHER" id="PTHR45526">
    <property type="entry name" value="TRANSCRIPTIONAL REGULATORY PROTEIN DPIA"/>
    <property type="match status" value="1"/>
</dbReference>
<feature type="domain" description="Response regulatory" evidence="10">
    <location>
        <begin position="7"/>
        <end position="123"/>
    </location>
</feature>
<dbReference type="GO" id="GO:0003700">
    <property type="term" value="F:DNA-binding transcription factor activity"/>
    <property type="evidence" value="ECO:0007669"/>
    <property type="project" value="InterPro"/>
</dbReference>
<keyword evidence="6" id="KW-0238">DNA-binding</keyword>
<dbReference type="CDD" id="cd19925">
    <property type="entry name" value="REC_citrate_TCS"/>
    <property type="match status" value="1"/>
</dbReference>
<dbReference type="GO" id="GO:0000156">
    <property type="term" value="F:phosphorelay response regulator activity"/>
    <property type="evidence" value="ECO:0007669"/>
    <property type="project" value="TreeGrafter"/>
</dbReference>
<keyword evidence="5" id="KW-0805">Transcription regulation</keyword>
<sequence length="227" mass="25737">MSNKTIKVLLIEDDPMVREVNKSFIESIDGFEIVGQAGDGEEGLRIASNKDIDVVILDIFMPKLDGIHTLQEFRKQRWDIDVIVVSAAKDNETINSMLQNGAIDYIIKPFKFERMKKSLENYRFYKNSLNKSKTFSQEELDAMMNVRQETGSSGTLPKGLNMFTLQQITTFMKGESVSKSAEEVATAVGIARVTARRYLDYLEKTGVIRLDVQYGSVGRPVNRYVMN</sequence>
<keyword evidence="7" id="KW-0010">Activator</keyword>
<evidence type="ECO:0000256" key="3">
    <source>
        <dbReference type="ARBA" id="ARBA00022553"/>
    </source>
</evidence>
<dbReference type="AlphaFoldDB" id="A0A8E2IAC2"/>
<reference evidence="11 12" key="1">
    <citation type="submission" date="2017-01" db="EMBL/GenBank/DDBJ databases">
        <title>Draft genome sequence of Bacillus oleronius.</title>
        <authorList>
            <person name="Allam M."/>
        </authorList>
    </citation>
    <scope>NUCLEOTIDE SEQUENCE [LARGE SCALE GENOMIC DNA]</scope>
    <source>
        <strain evidence="11 12">DSM 9356</strain>
    </source>
</reference>
<comment type="subcellular location">
    <subcellularLocation>
        <location evidence="1">Cytoplasm</location>
    </subcellularLocation>
</comment>
<keyword evidence="12" id="KW-1185">Reference proteome</keyword>
<dbReference type="GO" id="GO:0005737">
    <property type="term" value="C:cytoplasm"/>
    <property type="evidence" value="ECO:0007669"/>
    <property type="project" value="UniProtKB-SubCell"/>
</dbReference>
<name>A0A8E2IAC2_9BACI</name>
<dbReference type="InterPro" id="IPR024187">
    <property type="entry name" value="Sig_transdc_resp-reg_cit/mal"/>
</dbReference>
<dbReference type="PANTHER" id="PTHR45526:SF1">
    <property type="entry name" value="TRANSCRIPTIONAL REGULATORY PROTEIN DCUR-RELATED"/>
    <property type="match status" value="1"/>
</dbReference>
<dbReference type="GO" id="GO:0003677">
    <property type="term" value="F:DNA binding"/>
    <property type="evidence" value="ECO:0007669"/>
    <property type="project" value="UniProtKB-KW"/>
</dbReference>
<dbReference type="EMBL" id="MTLA01000043">
    <property type="protein sequence ID" value="OOP69641.1"/>
    <property type="molecule type" value="Genomic_DNA"/>
</dbReference>
<evidence type="ECO:0000256" key="6">
    <source>
        <dbReference type="ARBA" id="ARBA00023125"/>
    </source>
</evidence>
<keyword evidence="8" id="KW-0804">Transcription</keyword>
<dbReference type="InterPro" id="IPR051271">
    <property type="entry name" value="2C-system_Tx_regulators"/>
</dbReference>
<dbReference type="SMART" id="SM00448">
    <property type="entry name" value="REC"/>
    <property type="match status" value="1"/>
</dbReference>
<evidence type="ECO:0000256" key="2">
    <source>
        <dbReference type="ARBA" id="ARBA00022490"/>
    </source>
</evidence>
<dbReference type="Gene3D" id="3.40.50.2300">
    <property type="match status" value="1"/>
</dbReference>
<evidence type="ECO:0000313" key="12">
    <source>
        <dbReference type="Proteomes" id="UP000189761"/>
    </source>
</evidence>
<dbReference type="Gene3D" id="1.10.10.10">
    <property type="entry name" value="Winged helix-like DNA-binding domain superfamily/Winged helix DNA-binding domain"/>
    <property type="match status" value="1"/>
</dbReference>
<dbReference type="Proteomes" id="UP000189761">
    <property type="component" value="Unassembled WGS sequence"/>
</dbReference>
<evidence type="ECO:0000259" key="10">
    <source>
        <dbReference type="PROSITE" id="PS50110"/>
    </source>
</evidence>
<dbReference type="PROSITE" id="PS50110">
    <property type="entry name" value="RESPONSE_REGULATORY"/>
    <property type="match status" value="1"/>
</dbReference>
<organism evidence="11 12">
    <name type="scientific">Heyndrickxia oleronia</name>
    <dbReference type="NCBI Taxonomy" id="38875"/>
    <lineage>
        <taxon>Bacteria</taxon>
        <taxon>Bacillati</taxon>
        <taxon>Bacillota</taxon>
        <taxon>Bacilli</taxon>
        <taxon>Bacillales</taxon>
        <taxon>Bacillaceae</taxon>
        <taxon>Heyndrickxia</taxon>
    </lineage>
</organism>
<dbReference type="InterPro" id="IPR036388">
    <property type="entry name" value="WH-like_DNA-bd_sf"/>
</dbReference>
<evidence type="ECO:0000256" key="4">
    <source>
        <dbReference type="ARBA" id="ARBA00023012"/>
    </source>
</evidence>
<keyword evidence="3 9" id="KW-0597">Phosphoprotein</keyword>
<proteinExistence type="predicted"/>
<keyword evidence="2" id="KW-0963">Cytoplasm</keyword>
<dbReference type="InterPro" id="IPR048714">
    <property type="entry name" value="DpiA-like_HTH"/>
</dbReference>
<evidence type="ECO:0000256" key="7">
    <source>
        <dbReference type="ARBA" id="ARBA00023159"/>
    </source>
</evidence>
<dbReference type="SUPFAM" id="SSF52172">
    <property type="entry name" value="CheY-like"/>
    <property type="match status" value="1"/>
</dbReference>
<dbReference type="InterPro" id="IPR001789">
    <property type="entry name" value="Sig_transdc_resp-reg_receiver"/>
</dbReference>
<dbReference type="Pfam" id="PF20714">
    <property type="entry name" value="HTH_64"/>
    <property type="match status" value="1"/>
</dbReference>
<keyword evidence="4" id="KW-0902">Two-component regulatory system</keyword>
<protein>
    <submittedName>
        <fullName evidence="11">Two-component system response regulator</fullName>
    </submittedName>
</protein>
<evidence type="ECO:0000256" key="9">
    <source>
        <dbReference type="PROSITE-ProRule" id="PRU00169"/>
    </source>
</evidence>
<dbReference type="PIRSF" id="PIRSF006171">
    <property type="entry name" value="RR_citrat_malat"/>
    <property type="match status" value="1"/>
</dbReference>
<evidence type="ECO:0000256" key="8">
    <source>
        <dbReference type="ARBA" id="ARBA00023163"/>
    </source>
</evidence>
<dbReference type="RefSeq" id="WP_078109497.1">
    <property type="nucleotide sequence ID" value="NZ_CP065424.1"/>
</dbReference>
<evidence type="ECO:0000256" key="1">
    <source>
        <dbReference type="ARBA" id="ARBA00004496"/>
    </source>
</evidence>
<dbReference type="Pfam" id="PF00072">
    <property type="entry name" value="Response_reg"/>
    <property type="match status" value="1"/>
</dbReference>
<evidence type="ECO:0000313" key="11">
    <source>
        <dbReference type="EMBL" id="OOP69641.1"/>
    </source>
</evidence>